<dbReference type="RefSeq" id="WP_145175828.1">
    <property type="nucleotide sequence ID" value="NZ_CP036525.1"/>
</dbReference>
<keyword evidence="1" id="KW-0175">Coiled coil</keyword>
<dbReference type="EMBL" id="CP036525">
    <property type="protein sequence ID" value="QDT07615.1"/>
    <property type="molecule type" value="Genomic_DNA"/>
</dbReference>
<evidence type="ECO:0000256" key="2">
    <source>
        <dbReference type="SAM" id="MobiDB-lite"/>
    </source>
</evidence>
<feature type="compositionally biased region" description="Low complexity" evidence="2">
    <location>
        <begin position="29"/>
        <end position="45"/>
    </location>
</feature>
<proteinExistence type="predicted"/>
<feature type="region of interest" description="Disordered" evidence="2">
    <location>
        <begin position="29"/>
        <end position="58"/>
    </location>
</feature>
<organism evidence="3 4">
    <name type="scientific">Rubripirellula lacrimiformis</name>
    <dbReference type="NCBI Taxonomy" id="1930273"/>
    <lineage>
        <taxon>Bacteria</taxon>
        <taxon>Pseudomonadati</taxon>
        <taxon>Planctomycetota</taxon>
        <taxon>Planctomycetia</taxon>
        <taxon>Pirellulales</taxon>
        <taxon>Pirellulaceae</taxon>
        <taxon>Rubripirellula</taxon>
    </lineage>
</organism>
<sequence length="298" mass="33581">MKLAKQFGFVALALFIAWQAWVVVARSDASSSDRGPRSDLASAPDSDPPTDDDPDQADISDVLSMANDALANMQANLDDYTARFVKQERDPSGNLGDPTEIALRVQTRFRGPDRKSPRRAYLRFQSPAAVDGREVIWGEDLYDGKMAVHEVGMFLGLKTIWLNPTGMIAMQGQRFPISEIGLVKLVEKLIERGEQDRGNPDIRVSISEGHRFDDRDTRLIEVRRSKPNDQPDDFSKAEIVVDPEQQLILRYRSFGWPAGEEEEAPLLESYSYHDLKTNVGLSDIDFDTKNPEYNFPSF</sequence>
<keyword evidence="4" id="KW-1185">Reference proteome</keyword>
<dbReference type="Proteomes" id="UP000318538">
    <property type="component" value="Chromosome"/>
</dbReference>
<reference evidence="3 4" key="1">
    <citation type="submission" date="2019-02" db="EMBL/GenBank/DDBJ databases">
        <title>Deep-cultivation of Planctomycetes and their phenomic and genomic characterization uncovers novel biology.</title>
        <authorList>
            <person name="Wiegand S."/>
            <person name="Jogler M."/>
            <person name="Boedeker C."/>
            <person name="Pinto D."/>
            <person name="Vollmers J."/>
            <person name="Rivas-Marin E."/>
            <person name="Kohn T."/>
            <person name="Peeters S.H."/>
            <person name="Heuer A."/>
            <person name="Rast P."/>
            <person name="Oberbeckmann S."/>
            <person name="Bunk B."/>
            <person name="Jeske O."/>
            <person name="Meyerdierks A."/>
            <person name="Storesund J.E."/>
            <person name="Kallscheuer N."/>
            <person name="Luecker S."/>
            <person name="Lage O.M."/>
            <person name="Pohl T."/>
            <person name="Merkel B.J."/>
            <person name="Hornburger P."/>
            <person name="Mueller R.-W."/>
            <person name="Bruemmer F."/>
            <person name="Labrenz M."/>
            <person name="Spormann A.M."/>
            <person name="Op den Camp H."/>
            <person name="Overmann J."/>
            <person name="Amann R."/>
            <person name="Jetten M.S.M."/>
            <person name="Mascher T."/>
            <person name="Medema M.H."/>
            <person name="Devos D.P."/>
            <person name="Kaster A.-K."/>
            <person name="Ovreas L."/>
            <person name="Rohde M."/>
            <person name="Galperin M.Y."/>
            <person name="Jogler C."/>
        </authorList>
    </citation>
    <scope>NUCLEOTIDE SEQUENCE [LARGE SCALE GENOMIC DNA]</scope>
    <source>
        <strain evidence="3 4">K22_7</strain>
    </source>
</reference>
<gene>
    <name evidence="3" type="ORF">K227x_60430</name>
</gene>
<name>A0A517NKE2_9BACT</name>
<dbReference type="AlphaFoldDB" id="A0A517NKE2"/>
<evidence type="ECO:0008006" key="5">
    <source>
        <dbReference type="Google" id="ProtNLM"/>
    </source>
</evidence>
<protein>
    <recommendedName>
        <fullName evidence="5">DUF1571 domain-containing protein</fullName>
    </recommendedName>
</protein>
<evidence type="ECO:0000256" key="1">
    <source>
        <dbReference type="SAM" id="Coils"/>
    </source>
</evidence>
<dbReference type="OrthoDB" id="5456309at2"/>
<evidence type="ECO:0000313" key="4">
    <source>
        <dbReference type="Proteomes" id="UP000318538"/>
    </source>
</evidence>
<feature type="coiled-coil region" evidence="1">
    <location>
        <begin position="63"/>
        <end position="90"/>
    </location>
</feature>
<dbReference type="KEGG" id="rlc:K227x_60430"/>
<dbReference type="Pfam" id="PF07608">
    <property type="entry name" value="DUF1571"/>
    <property type="match status" value="1"/>
</dbReference>
<dbReference type="InterPro" id="IPR011465">
    <property type="entry name" value="DUF1571"/>
</dbReference>
<accession>A0A517NKE2</accession>
<evidence type="ECO:0000313" key="3">
    <source>
        <dbReference type="EMBL" id="QDT07615.1"/>
    </source>
</evidence>
<feature type="compositionally biased region" description="Acidic residues" evidence="2">
    <location>
        <begin position="48"/>
        <end position="58"/>
    </location>
</feature>